<feature type="chain" id="PRO_5022784366" description="Alpha-1,3-mannosyltransferase CMT1" evidence="1">
    <location>
        <begin position="25"/>
        <end position="414"/>
    </location>
</feature>
<dbReference type="PANTHER" id="PTHR34144">
    <property type="entry name" value="CHROMOSOME 8, WHOLE GENOME SHOTGUN SEQUENCE"/>
    <property type="match status" value="1"/>
</dbReference>
<sequence>MVSKQLWNPLGLLLLGTEYHVACGMWHVTPPAGRQRLTFARNGGREAIILDPNTISDYRDAILDMKKKTALRRLECPALNATRYESLRAHDDSSASGKIEYVFALNLRQNLPLLPTLLGATIEAIRFLGPQRCVLSIVEGNSPDGTFEVLGALTPGLEELGLTYHYQTTALNPSEADRIERLAALRNAALQPIWDHPDVVSPSATVVFLNDVLACAEDALELTLQLRLQKADMTCAMDWSAFDTPLFYDAWISRSMTGDLFWDLPANMSWDKAWDLFWNEPETARRYQDHVPFQVYSCWNGGVALRTKPLLEGLRFRAPNFTAGECVQGEPQLLCTELWFRGYRRIAVVPSVNFGYEHEDYEYVKKKLGFVSDWVVKQSSLSEQINWVTEPPKQVKCIDPWSKQEWHPWNAGLG</sequence>
<evidence type="ECO:0008006" key="4">
    <source>
        <dbReference type="Google" id="ProtNLM"/>
    </source>
</evidence>
<organism evidence="2 3">
    <name type="scientific">Metarhizium rileyi (strain RCEF 4871)</name>
    <name type="common">Nomuraea rileyi</name>
    <dbReference type="NCBI Taxonomy" id="1649241"/>
    <lineage>
        <taxon>Eukaryota</taxon>
        <taxon>Fungi</taxon>
        <taxon>Dikarya</taxon>
        <taxon>Ascomycota</taxon>
        <taxon>Pezizomycotina</taxon>
        <taxon>Sordariomycetes</taxon>
        <taxon>Hypocreomycetidae</taxon>
        <taxon>Hypocreales</taxon>
        <taxon>Clavicipitaceae</taxon>
        <taxon>Metarhizium</taxon>
    </lineage>
</organism>
<gene>
    <name evidence="2" type="ORF">ED733_002273</name>
</gene>
<accession>A0A5C6GKX4</accession>
<comment type="caution">
    <text evidence="2">The sequence shown here is derived from an EMBL/GenBank/DDBJ whole genome shotgun (WGS) entry which is preliminary data.</text>
</comment>
<name>A0A5C6GKX4_METRR</name>
<dbReference type="EMBL" id="SBHS01000003">
    <property type="protein sequence ID" value="TWU77247.1"/>
    <property type="molecule type" value="Genomic_DNA"/>
</dbReference>
<dbReference type="PANTHER" id="PTHR34144:SF5">
    <property type="entry name" value="ALPHA-1,3-MANNOSYLTRANSFERASE CMT1"/>
    <property type="match status" value="1"/>
</dbReference>
<keyword evidence="1" id="KW-0732">Signal</keyword>
<dbReference type="Proteomes" id="UP000317257">
    <property type="component" value="Unassembled WGS sequence"/>
</dbReference>
<dbReference type="InterPro" id="IPR021047">
    <property type="entry name" value="Mannosyltransferase_CMT1"/>
</dbReference>
<dbReference type="InterPro" id="IPR029044">
    <property type="entry name" value="Nucleotide-diphossugar_trans"/>
</dbReference>
<dbReference type="SUPFAM" id="SSF53448">
    <property type="entry name" value="Nucleotide-diphospho-sugar transferases"/>
    <property type="match status" value="1"/>
</dbReference>
<evidence type="ECO:0000313" key="3">
    <source>
        <dbReference type="Proteomes" id="UP000317257"/>
    </source>
</evidence>
<protein>
    <recommendedName>
        <fullName evidence="4">Alpha-1,3-mannosyltransferase CMT1</fullName>
    </recommendedName>
</protein>
<evidence type="ECO:0000256" key="1">
    <source>
        <dbReference type="SAM" id="SignalP"/>
    </source>
</evidence>
<dbReference type="AlphaFoldDB" id="A0A5C6GKX4"/>
<feature type="signal peptide" evidence="1">
    <location>
        <begin position="1"/>
        <end position="24"/>
    </location>
</feature>
<reference evidence="3" key="1">
    <citation type="submission" date="2018-12" db="EMBL/GenBank/DDBJ databases">
        <title>The complete genome of Metarhizium rileyi, a key fungal pathogen of Lepidoptera.</title>
        <authorList>
            <person name="Binneck E."/>
            <person name="Lastra C.C.L."/>
            <person name="Sosa-Gomez D.R."/>
        </authorList>
    </citation>
    <scope>NUCLEOTIDE SEQUENCE [LARGE SCALE GENOMIC DNA]</scope>
    <source>
        <strain evidence="3">Cep018-CH2</strain>
    </source>
</reference>
<proteinExistence type="predicted"/>
<dbReference type="Pfam" id="PF11735">
    <property type="entry name" value="CAP59_mtransfer"/>
    <property type="match status" value="1"/>
</dbReference>
<evidence type="ECO:0000313" key="2">
    <source>
        <dbReference type="EMBL" id="TWU77247.1"/>
    </source>
</evidence>